<feature type="compositionally biased region" description="Acidic residues" evidence="1">
    <location>
        <begin position="1"/>
        <end position="12"/>
    </location>
</feature>
<comment type="caution">
    <text evidence="2">The sequence shown here is derived from an EMBL/GenBank/DDBJ whole genome shotgun (WGS) entry which is preliminary data.</text>
</comment>
<feature type="non-terminal residue" evidence="2">
    <location>
        <position position="168"/>
    </location>
</feature>
<evidence type="ECO:0000313" key="3">
    <source>
        <dbReference type="Proteomes" id="UP000784294"/>
    </source>
</evidence>
<dbReference type="AlphaFoldDB" id="A0A448X9Z4"/>
<dbReference type="Proteomes" id="UP000784294">
    <property type="component" value="Unassembled WGS sequence"/>
</dbReference>
<organism evidence="2 3">
    <name type="scientific">Protopolystoma xenopodis</name>
    <dbReference type="NCBI Taxonomy" id="117903"/>
    <lineage>
        <taxon>Eukaryota</taxon>
        <taxon>Metazoa</taxon>
        <taxon>Spiralia</taxon>
        <taxon>Lophotrochozoa</taxon>
        <taxon>Platyhelminthes</taxon>
        <taxon>Monogenea</taxon>
        <taxon>Polyopisthocotylea</taxon>
        <taxon>Polystomatidea</taxon>
        <taxon>Polystomatidae</taxon>
        <taxon>Protopolystoma</taxon>
    </lineage>
</organism>
<reference evidence="2" key="1">
    <citation type="submission" date="2018-11" db="EMBL/GenBank/DDBJ databases">
        <authorList>
            <consortium name="Pathogen Informatics"/>
        </authorList>
    </citation>
    <scope>NUCLEOTIDE SEQUENCE</scope>
</reference>
<dbReference type="EMBL" id="CAAALY010128346">
    <property type="protein sequence ID" value="VEL31947.1"/>
    <property type="molecule type" value="Genomic_DNA"/>
</dbReference>
<name>A0A448X9Z4_9PLAT</name>
<keyword evidence="3" id="KW-1185">Reference proteome</keyword>
<evidence type="ECO:0000313" key="2">
    <source>
        <dbReference type="EMBL" id="VEL31947.1"/>
    </source>
</evidence>
<sequence>MDPDLIFPEEEEHPSVPAESSPLKNTHSPGTGDRNSPLAIHMACNSYARYVAAESTPEAGLAAAATQSHSPAPRAGHPGRGLTLMPVCGLNVWSLVLHSGLVISLSALQRLESALHTALASSESAISARFGLGQPSAYLFHEESAARRRSTSQADWALAFDPSVFADA</sequence>
<protein>
    <submittedName>
        <fullName evidence="2">Uncharacterized protein</fullName>
    </submittedName>
</protein>
<dbReference type="OrthoDB" id="275876at2759"/>
<gene>
    <name evidence="2" type="ORF">PXEA_LOCUS25387</name>
</gene>
<accession>A0A448X9Z4</accession>
<feature type="region of interest" description="Disordered" evidence="1">
    <location>
        <begin position="1"/>
        <end position="36"/>
    </location>
</feature>
<proteinExistence type="predicted"/>
<evidence type="ECO:0000256" key="1">
    <source>
        <dbReference type="SAM" id="MobiDB-lite"/>
    </source>
</evidence>